<feature type="region of interest" description="Disordered" evidence="1">
    <location>
        <begin position="64"/>
        <end position="95"/>
    </location>
</feature>
<dbReference type="Proteomes" id="UP000323506">
    <property type="component" value="Chromosome A01"/>
</dbReference>
<reference evidence="2 3" key="1">
    <citation type="submission" date="2019-06" db="EMBL/GenBank/DDBJ databases">
        <title>WGS assembly of Gossypium darwinii.</title>
        <authorList>
            <person name="Chen Z.J."/>
            <person name="Sreedasyam A."/>
            <person name="Ando A."/>
            <person name="Song Q."/>
            <person name="De L."/>
            <person name="Hulse-Kemp A."/>
            <person name="Ding M."/>
            <person name="Ye W."/>
            <person name="Kirkbride R."/>
            <person name="Jenkins J."/>
            <person name="Plott C."/>
            <person name="Lovell J."/>
            <person name="Lin Y.-M."/>
            <person name="Vaughn R."/>
            <person name="Liu B."/>
            <person name="Li W."/>
            <person name="Simpson S."/>
            <person name="Scheffler B."/>
            <person name="Saski C."/>
            <person name="Grover C."/>
            <person name="Hu G."/>
            <person name="Conover J."/>
            <person name="Carlson J."/>
            <person name="Shu S."/>
            <person name="Boston L."/>
            <person name="Williams M."/>
            <person name="Peterson D."/>
            <person name="Mcgee K."/>
            <person name="Jones D."/>
            <person name="Wendel J."/>
            <person name="Stelly D."/>
            <person name="Grimwood J."/>
            <person name="Schmutz J."/>
        </authorList>
    </citation>
    <scope>NUCLEOTIDE SEQUENCE [LARGE SCALE GENOMIC DNA]</scope>
    <source>
        <strain evidence="2">1808015.09</strain>
    </source>
</reference>
<feature type="region of interest" description="Disordered" evidence="1">
    <location>
        <begin position="1"/>
        <end position="25"/>
    </location>
</feature>
<sequence>MEGPIANARKQLGTKTGNIPDPKRLRSGAAFQRPVLLPILSTHSRVNPGFIELKDSHALLTNPESPLGFNHSEASEDSKTSNAGTESTGIVRRCGHGVRGPCTGARVLGMAWLLEAWRLGSAAALEKKEP</sequence>
<keyword evidence="3" id="KW-1185">Reference proteome</keyword>
<organism evidence="2 3">
    <name type="scientific">Gossypium darwinii</name>
    <name type="common">Darwin's cotton</name>
    <name type="synonym">Gossypium barbadense var. darwinii</name>
    <dbReference type="NCBI Taxonomy" id="34276"/>
    <lineage>
        <taxon>Eukaryota</taxon>
        <taxon>Viridiplantae</taxon>
        <taxon>Streptophyta</taxon>
        <taxon>Embryophyta</taxon>
        <taxon>Tracheophyta</taxon>
        <taxon>Spermatophyta</taxon>
        <taxon>Magnoliopsida</taxon>
        <taxon>eudicotyledons</taxon>
        <taxon>Gunneridae</taxon>
        <taxon>Pentapetalae</taxon>
        <taxon>rosids</taxon>
        <taxon>malvids</taxon>
        <taxon>Malvales</taxon>
        <taxon>Malvaceae</taxon>
        <taxon>Malvoideae</taxon>
        <taxon>Gossypium</taxon>
    </lineage>
</organism>
<evidence type="ECO:0000256" key="1">
    <source>
        <dbReference type="SAM" id="MobiDB-lite"/>
    </source>
</evidence>
<name>A0A5D2HKT7_GOSDA</name>
<accession>A0A5D2HKT7</accession>
<gene>
    <name evidence="2" type="ORF">ES288_A01G124300v1</name>
</gene>
<protein>
    <submittedName>
        <fullName evidence="2">Uncharacterized protein</fullName>
    </submittedName>
</protein>
<dbReference type="EMBL" id="CM017688">
    <property type="protein sequence ID" value="TYH30812.1"/>
    <property type="molecule type" value="Genomic_DNA"/>
</dbReference>
<evidence type="ECO:0000313" key="2">
    <source>
        <dbReference type="EMBL" id="TYH30812.1"/>
    </source>
</evidence>
<evidence type="ECO:0000313" key="3">
    <source>
        <dbReference type="Proteomes" id="UP000323506"/>
    </source>
</evidence>
<dbReference type="AlphaFoldDB" id="A0A5D2HKT7"/>
<proteinExistence type="predicted"/>